<keyword evidence="2" id="KW-1185">Reference proteome</keyword>
<sequence length="66" mass="7874">MTFKKFIYGICLIYKYNTKEEEFTKTKQFNEIINVIEVDNDHNIYVGTWNRSTGKNLPGTGRFYKL</sequence>
<evidence type="ECO:0000313" key="1">
    <source>
        <dbReference type="EMBL" id="BET39016.1"/>
    </source>
</evidence>
<reference evidence="2" key="1">
    <citation type="journal article" date="2024" name="FEMS Microbiol. Lett.">
        <title>Genomic insights into Spiroplasma endosymbionts that induce male-killing and protective phenotypes in the pea aphid.</title>
        <authorList>
            <person name="Arai H."/>
            <person name="Legeai F."/>
            <person name="Kageyama D."/>
            <person name="Sugio A."/>
            <person name="Simon J.C."/>
        </authorList>
    </citation>
    <scope>NUCLEOTIDE SEQUENCE [LARGE SCALE GENOMIC DNA]</scope>
    <source>
        <strain evidence="2">sAp269</strain>
    </source>
</reference>
<dbReference type="Proteomes" id="UP001473424">
    <property type="component" value="Chromosome"/>
</dbReference>
<organism evidence="1 2">
    <name type="scientific">Spiroplasma ixodetis</name>
    <dbReference type="NCBI Taxonomy" id="2141"/>
    <lineage>
        <taxon>Bacteria</taxon>
        <taxon>Bacillati</taxon>
        <taxon>Mycoplasmatota</taxon>
        <taxon>Mollicutes</taxon>
        <taxon>Entomoplasmatales</taxon>
        <taxon>Spiroplasmataceae</taxon>
        <taxon>Spiroplasma</taxon>
    </lineage>
</organism>
<gene>
    <name evidence="1" type="ORF">SAP269_16050</name>
</gene>
<evidence type="ECO:0000313" key="2">
    <source>
        <dbReference type="Proteomes" id="UP001473424"/>
    </source>
</evidence>
<name>A0ABN7BY17_9MOLU</name>
<dbReference type="EMBL" id="AP028955">
    <property type="protein sequence ID" value="BET39016.1"/>
    <property type="molecule type" value="Genomic_DNA"/>
</dbReference>
<accession>A0ABN7BY17</accession>
<proteinExistence type="predicted"/>
<protein>
    <submittedName>
        <fullName evidence="1">Uncharacterized protein</fullName>
    </submittedName>
</protein>